<evidence type="ECO:0000256" key="2">
    <source>
        <dbReference type="SAM" id="MobiDB-lite"/>
    </source>
</evidence>
<dbReference type="InParanoid" id="A0A5J5EDI0"/>
<feature type="compositionally biased region" description="Basic and acidic residues" evidence="2">
    <location>
        <begin position="1"/>
        <end position="15"/>
    </location>
</feature>
<evidence type="ECO:0000313" key="4">
    <source>
        <dbReference type="EMBL" id="KAA8893056.1"/>
    </source>
</evidence>
<name>A0A5J5EDI0_9PEZI</name>
<dbReference type="InterPro" id="IPR036291">
    <property type="entry name" value="NAD(P)-bd_dom_sf"/>
</dbReference>
<dbReference type="Pfam" id="PF13460">
    <property type="entry name" value="NAD_binding_10"/>
    <property type="match status" value="1"/>
</dbReference>
<dbReference type="SUPFAM" id="SSF51735">
    <property type="entry name" value="NAD(P)-binding Rossmann-fold domains"/>
    <property type="match status" value="1"/>
</dbReference>
<keyword evidence="5" id="KW-1185">Reference proteome</keyword>
<comment type="caution">
    <text evidence="4">The sequence shown here is derived from an EMBL/GenBank/DDBJ whole genome shotgun (WGS) entry which is preliminary data.</text>
</comment>
<reference evidence="4 5" key="1">
    <citation type="submission" date="2019-09" db="EMBL/GenBank/DDBJ databases">
        <title>Draft genome of the ectomycorrhizal ascomycete Sphaerosporella brunnea.</title>
        <authorList>
            <consortium name="DOE Joint Genome Institute"/>
            <person name="Benucci G.M."/>
            <person name="Marozzi G."/>
            <person name="Antonielli L."/>
            <person name="Sanchez S."/>
            <person name="Marco P."/>
            <person name="Wang X."/>
            <person name="Falini L.B."/>
            <person name="Barry K."/>
            <person name="Haridas S."/>
            <person name="Lipzen A."/>
            <person name="Labutti K."/>
            <person name="Grigoriev I.V."/>
            <person name="Murat C."/>
            <person name="Martin F."/>
            <person name="Albertini E."/>
            <person name="Donnini D."/>
            <person name="Bonito G."/>
        </authorList>
    </citation>
    <scope>NUCLEOTIDE SEQUENCE [LARGE SCALE GENOMIC DNA]</scope>
    <source>
        <strain evidence="4 5">Sb_GMNB300</strain>
    </source>
</reference>
<feature type="region of interest" description="Disordered" evidence="2">
    <location>
        <begin position="1"/>
        <end position="33"/>
    </location>
</feature>
<accession>A0A5J5EDI0</accession>
<dbReference type="PANTHER" id="PTHR15020">
    <property type="entry name" value="FLAVIN REDUCTASE-RELATED"/>
    <property type="match status" value="1"/>
</dbReference>
<feature type="domain" description="NAD(P)-binding" evidence="3">
    <location>
        <begin position="78"/>
        <end position="207"/>
    </location>
</feature>
<dbReference type="AlphaFoldDB" id="A0A5J5EDI0"/>
<evidence type="ECO:0000256" key="1">
    <source>
        <dbReference type="ARBA" id="ARBA00038376"/>
    </source>
</evidence>
<evidence type="ECO:0000313" key="5">
    <source>
        <dbReference type="Proteomes" id="UP000326924"/>
    </source>
</evidence>
<comment type="similarity">
    <text evidence="1">Belongs to the avfA family.</text>
</comment>
<organism evidence="4 5">
    <name type="scientific">Sphaerosporella brunnea</name>
    <dbReference type="NCBI Taxonomy" id="1250544"/>
    <lineage>
        <taxon>Eukaryota</taxon>
        <taxon>Fungi</taxon>
        <taxon>Dikarya</taxon>
        <taxon>Ascomycota</taxon>
        <taxon>Pezizomycotina</taxon>
        <taxon>Pezizomycetes</taxon>
        <taxon>Pezizales</taxon>
        <taxon>Pyronemataceae</taxon>
        <taxon>Sphaerosporella</taxon>
    </lineage>
</organism>
<dbReference type="Proteomes" id="UP000326924">
    <property type="component" value="Unassembled WGS sequence"/>
</dbReference>
<dbReference type="OrthoDB" id="10254604at2759"/>
<dbReference type="InterPro" id="IPR016040">
    <property type="entry name" value="NAD(P)-bd_dom"/>
</dbReference>
<proteinExistence type="inferred from homology"/>
<dbReference type="Gene3D" id="3.40.50.720">
    <property type="entry name" value="NAD(P)-binding Rossmann-like Domain"/>
    <property type="match status" value="1"/>
</dbReference>
<dbReference type="PANTHER" id="PTHR15020:SF50">
    <property type="entry name" value="UPF0659 PROTEIN YMR090W"/>
    <property type="match status" value="1"/>
</dbReference>
<dbReference type="EMBL" id="VXIS01000514">
    <property type="protein sequence ID" value="KAA8893056.1"/>
    <property type="molecule type" value="Genomic_DNA"/>
</dbReference>
<sequence length="249" mass="27280">MVRPSERLIRSREARAIGAKRRRPAEAEPASQQIAQPVVPDLGEEVAKGMERVLREGGLWIDVSKPTIANTVNVLLLGGHGKVALHMTRLLVSHGHSVTRLIRDPSHSADITSLDASPLVSSVEEATTESARKLMHGIEWVIWSAGAGGKGGKERTKAVDEDAAKKFISAALQAEALPYGFGGLRKVYNDAWEAIPAYAEAKCAADDFLWAESRKAKKQGWEDSCLRLECSQSLALAGWTWEGQRWWFS</sequence>
<protein>
    <recommendedName>
        <fullName evidence="3">NAD(P)-binding domain-containing protein</fullName>
    </recommendedName>
</protein>
<evidence type="ECO:0000259" key="3">
    <source>
        <dbReference type="Pfam" id="PF13460"/>
    </source>
</evidence>
<gene>
    <name evidence="4" type="ORF">FN846DRAFT_923893</name>
</gene>